<protein>
    <recommendedName>
        <fullName evidence="3">DUF2357 domain-containing protein</fullName>
    </recommendedName>
</protein>
<proteinExistence type="predicted"/>
<dbReference type="Proteomes" id="UP000261948">
    <property type="component" value="Unassembled WGS sequence"/>
</dbReference>
<reference evidence="1 2" key="1">
    <citation type="submission" date="2018-08" db="EMBL/GenBank/DDBJ databases">
        <title>Comamonas testosteroni strain SWCO2.</title>
        <authorList>
            <person name="Jiang N."/>
            <person name="Zhang X.Z."/>
        </authorList>
    </citation>
    <scope>NUCLEOTIDE SEQUENCE [LARGE SCALE GENOMIC DNA]</scope>
    <source>
        <strain evidence="1 2">SWCO2</strain>
    </source>
</reference>
<gene>
    <name evidence="1" type="ORF">DZC30_07850</name>
</gene>
<sequence length="606" mass="69029">MIFLDRLTGGKLHDLPDVYLPGRYCLLEPLVVNGHSQLQPGELLADDGSGVIRIHDAERQVLSSEQSDEDQADSDLSAEAILSIAGKLGYVHDANVSPMLPAEMAAQCALEELERNLKAVLRDRHLHSISGRPRRDLRYDDLVAPVARARRLATSALSHLASHSDCWQQRTLSGIQPRKVLARFSEDDYAIYENRLYKRLLDRLDLHLTKRLARIRSVNSRLERALKFQDSEQTHFRLRQDICRLWGESYLDDKTGMQLEAGKRALSEIEAQLRSIRGLKQRGLYPLVPAASVVPAQIHRTNILNHDPHYRHLPPLWESLKDEREERQMRPEERLAKHQQLHLAYRDYVGLVLRRALERYGLQGGQGDRLEFGWAGITFSVRQDGHDWLILNSHGEALRLIPIAWFGKDVEEGENLNSSHVVCWPGCSDSISYRQRLAISPLDLYVVEKMGRLIDEWMISGLIEGYGKKLGPLPTLVKQMADGWPNNFESISSTHVRLVAPLDSRQASQIKLKLQESASEQIKNQVLTAVDQLTTLSRLCSHDAQFSASPNREFYCRCRTCETTWSLKTLSDKRVFALRPRGATNLPLADGFNWSGREWLDFEVSL</sequence>
<comment type="caution">
    <text evidence="1">The sequence shown here is derived from an EMBL/GenBank/DDBJ whole genome shotgun (WGS) entry which is preliminary data.</text>
</comment>
<evidence type="ECO:0000313" key="1">
    <source>
        <dbReference type="EMBL" id="RGE45503.1"/>
    </source>
</evidence>
<evidence type="ECO:0000313" key="2">
    <source>
        <dbReference type="Proteomes" id="UP000261948"/>
    </source>
</evidence>
<dbReference type="EMBL" id="QURR01000008">
    <property type="protein sequence ID" value="RGE45503.1"/>
    <property type="molecule type" value="Genomic_DNA"/>
</dbReference>
<name>A0A373FMX7_COMTE</name>
<dbReference type="OrthoDB" id="8884239at2"/>
<organism evidence="1 2">
    <name type="scientific">Comamonas testosteroni</name>
    <name type="common">Pseudomonas testosteroni</name>
    <dbReference type="NCBI Taxonomy" id="285"/>
    <lineage>
        <taxon>Bacteria</taxon>
        <taxon>Pseudomonadati</taxon>
        <taxon>Pseudomonadota</taxon>
        <taxon>Betaproteobacteria</taxon>
        <taxon>Burkholderiales</taxon>
        <taxon>Comamonadaceae</taxon>
        <taxon>Comamonas</taxon>
    </lineage>
</organism>
<evidence type="ECO:0008006" key="3">
    <source>
        <dbReference type="Google" id="ProtNLM"/>
    </source>
</evidence>
<dbReference type="AlphaFoldDB" id="A0A373FMX7"/>
<keyword evidence="2" id="KW-1185">Reference proteome</keyword>
<accession>A0A373FMX7</accession>